<evidence type="ECO:0000313" key="1">
    <source>
        <dbReference type="EMBL" id="KAK1862895.1"/>
    </source>
</evidence>
<organism evidence="1 2">
    <name type="scientific">Pyropia yezoensis</name>
    <name type="common">Susabi-nori</name>
    <name type="synonym">Porphyra yezoensis</name>
    <dbReference type="NCBI Taxonomy" id="2788"/>
    <lineage>
        <taxon>Eukaryota</taxon>
        <taxon>Rhodophyta</taxon>
        <taxon>Bangiophyceae</taxon>
        <taxon>Bangiales</taxon>
        <taxon>Bangiaceae</taxon>
        <taxon>Pyropia</taxon>
    </lineage>
</organism>
<gene>
    <name evidence="1" type="ORF">I4F81_005462</name>
</gene>
<keyword evidence="2" id="KW-1185">Reference proteome</keyword>
<name>A0ACC3BYS0_PYRYE</name>
<dbReference type="EMBL" id="CM020619">
    <property type="protein sequence ID" value="KAK1862895.1"/>
    <property type="molecule type" value="Genomic_DNA"/>
</dbReference>
<reference evidence="1" key="1">
    <citation type="submission" date="2019-11" db="EMBL/GenBank/DDBJ databases">
        <title>Nori genome reveals adaptations in red seaweeds to the harsh intertidal environment.</title>
        <authorList>
            <person name="Wang D."/>
            <person name="Mao Y."/>
        </authorList>
    </citation>
    <scope>NUCLEOTIDE SEQUENCE</scope>
    <source>
        <tissue evidence="1">Gametophyte</tissue>
    </source>
</reference>
<comment type="caution">
    <text evidence="1">The sequence shown here is derived from an EMBL/GenBank/DDBJ whole genome shotgun (WGS) entry which is preliminary data.</text>
</comment>
<accession>A0ACC3BYS0</accession>
<sequence length="177" mass="18869">MATDFLARNGRARHAPLPSCPSGGGWRGRPIIDRCKVVSKATTGAHTPPLDPPFGWASNSDVFHTHLCAAVKRAATGFYWSTSGIQPEDKLLCLLCNAVSKIRRHVRARSVVGAEQRPTETLRTTSGRVSAALGLIESSPLMEVGTLAWLGSRLHYTAWAAVVARRGANDSTANGPG</sequence>
<protein>
    <submittedName>
        <fullName evidence="1">Uncharacterized protein</fullName>
    </submittedName>
</protein>
<dbReference type="Proteomes" id="UP000798662">
    <property type="component" value="Chromosome 2"/>
</dbReference>
<evidence type="ECO:0000313" key="2">
    <source>
        <dbReference type="Proteomes" id="UP000798662"/>
    </source>
</evidence>
<proteinExistence type="predicted"/>